<evidence type="ECO:0000259" key="8">
    <source>
        <dbReference type="PROSITE" id="PS51005"/>
    </source>
</evidence>
<name>A0A1D1XMH2_9ARAE</name>
<dbReference type="SUPFAM" id="SSF101941">
    <property type="entry name" value="NAC domain"/>
    <property type="match status" value="1"/>
</dbReference>
<accession>A0A1D1XMH2</accession>
<dbReference type="InterPro" id="IPR036093">
    <property type="entry name" value="NAC_dom_sf"/>
</dbReference>
<organism evidence="9">
    <name type="scientific">Anthurium amnicola</name>
    <dbReference type="NCBI Taxonomy" id="1678845"/>
    <lineage>
        <taxon>Eukaryota</taxon>
        <taxon>Viridiplantae</taxon>
        <taxon>Streptophyta</taxon>
        <taxon>Embryophyta</taxon>
        <taxon>Tracheophyta</taxon>
        <taxon>Spermatophyta</taxon>
        <taxon>Magnoliopsida</taxon>
        <taxon>Liliopsida</taxon>
        <taxon>Araceae</taxon>
        <taxon>Pothoideae</taxon>
        <taxon>Potheae</taxon>
        <taxon>Anthurium</taxon>
    </lineage>
</organism>
<comment type="subcellular location">
    <subcellularLocation>
        <location evidence="1">Nucleus</location>
    </subcellularLocation>
</comment>
<evidence type="ECO:0000313" key="9">
    <source>
        <dbReference type="EMBL" id="JAT43587.1"/>
    </source>
</evidence>
<keyword evidence="3" id="KW-0238">DNA-binding</keyword>
<feature type="transmembrane region" description="Helical" evidence="7">
    <location>
        <begin position="546"/>
        <end position="567"/>
    </location>
</feature>
<gene>
    <name evidence="9" type="primary">NAC078_3</name>
    <name evidence="9" type="ORF">g.75181</name>
</gene>
<dbReference type="GO" id="GO:0005634">
    <property type="term" value="C:nucleus"/>
    <property type="evidence" value="ECO:0007669"/>
    <property type="project" value="UniProtKB-SubCell"/>
</dbReference>
<evidence type="ECO:0000256" key="2">
    <source>
        <dbReference type="ARBA" id="ARBA00023015"/>
    </source>
</evidence>
<keyword evidence="7" id="KW-0812">Transmembrane</keyword>
<dbReference type="Pfam" id="PF02365">
    <property type="entry name" value="NAM"/>
    <property type="match status" value="1"/>
</dbReference>
<feature type="non-terminal residue" evidence="9">
    <location>
        <position position="1"/>
    </location>
</feature>
<feature type="domain" description="NAC" evidence="8">
    <location>
        <begin position="1"/>
        <end position="147"/>
    </location>
</feature>
<dbReference type="PROSITE" id="PS51005">
    <property type="entry name" value="NAC"/>
    <property type="match status" value="1"/>
</dbReference>
<keyword evidence="7" id="KW-0472">Membrane</keyword>
<dbReference type="FunFam" id="2.170.150.80:FF:000002">
    <property type="entry name" value="Nac domain-containing protein 86"/>
    <property type="match status" value="1"/>
</dbReference>
<feature type="region of interest" description="Disordered" evidence="6">
    <location>
        <begin position="367"/>
        <end position="412"/>
    </location>
</feature>
<feature type="compositionally biased region" description="Polar residues" evidence="6">
    <location>
        <begin position="379"/>
        <end position="412"/>
    </location>
</feature>
<protein>
    <submittedName>
        <fullName evidence="9">NAC domain-containing protein 78</fullName>
    </submittedName>
</protein>
<keyword evidence="4" id="KW-0804">Transcription</keyword>
<keyword evidence="5" id="KW-0539">Nucleus</keyword>
<dbReference type="Gene3D" id="2.170.150.80">
    <property type="entry name" value="NAC domain"/>
    <property type="match status" value="1"/>
</dbReference>
<reference evidence="9" key="1">
    <citation type="submission" date="2015-07" db="EMBL/GenBank/DDBJ databases">
        <title>Transcriptome Assembly of Anthurium amnicola.</title>
        <authorList>
            <person name="Suzuki J."/>
        </authorList>
    </citation>
    <scope>NUCLEOTIDE SEQUENCE</scope>
</reference>
<evidence type="ECO:0000256" key="5">
    <source>
        <dbReference type="ARBA" id="ARBA00023242"/>
    </source>
</evidence>
<dbReference type="PANTHER" id="PTHR31744:SF210">
    <property type="entry name" value="NAC DOMAIN-CONTAINING PROTEIN 86-LIKE"/>
    <property type="match status" value="1"/>
</dbReference>
<evidence type="ECO:0000256" key="1">
    <source>
        <dbReference type="ARBA" id="ARBA00004123"/>
    </source>
</evidence>
<dbReference type="AlphaFoldDB" id="A0A1D1XMH2"/>
<evidence type="ECO:0000256" key="3">
    <source>
        <dbReference type="ARBA" id="ARBA00023125"/>
    </source>
</evidence>
<evidence type="ECO:0000256" key="4">
    <source>
        <dbReference type="ARBA" id="ARBA00023163"/>
    </source>
</evidence>
<sequence>RFYPTDEELVSYYLKRKVSGRPFRVDAISEVDLYGWDPWELPGKSRIRSPDAEWYFFCTLDNKYASRSVTNRGTGSGYWKATGKDRPVCSRGGRAVGMKKTLVFHIGRAPKGERTGWVMHEYRLVDEELPRSRISPDAFVVCRIFQKRARRAPRNGAELTEEVWEDDETPILEVENGDGTSIDAGSPVHKETGDCENQDVVVQDKNTALLRETDGHVDFYKFVDSDSLPKSCQDEGIDIDVEENNNLPELHNDQNLDGMGRYNDAADPNCSLTVHNGYVELNDLTYQIANNGQEDVTCHGAIRNYANLVNHGISSPQDLYDMEYLFDTNNEDNDLSKPFPPLEASENYYYEELDVLLGPEPGEFCSENMQSDLDCESGASASNQSKPASAVNEDNPQACQASPQQSVTESSFLAQDSEKHLGVKAIDAHLEPDTESDNSCHKTLPKTLVTMLGAISAPPALAAEHPTKGAQTHSSSSIRITAGMIWIDGMAMPSNGKNFSEEKNGHVGFILPYGMTRNGVIGNLASLELMPKMPGGIAAFVVQNSFHLRFLCVLFLATAIRIGVYIYTR</sequence>
<dbReference type="GO" id="GO:0003677">
    <property type="term" value="F:DNA binding"/>
    <property type="evidence" value="ECO:0007669"/>
    <property type="project" value="UniProtKB-KW"/>
</dbReference>
<dbReference type="GO" id="GO:0006355">
    <property type="term" value="P:regulation of DNA-templated transcription"/>
    <property type="evidence" value="ECO:0007669"/>
    <property type="project" value="InterPro"/>
</dbReference>
<dbReference type="InterPro" id="IPR003441">
    <property type="entry name" value="NAC-dom"/>
</dbReference>
<dbReference type="PANTHER" id="PTHR31744">
    <property type="entry name" value="PROTEIN CUP-SHAPED COTYLEDON 2-RELATED"/>
    <property type="match status" value="1"/>
</dbReference>
<keyword evidence="2" id="KW-0805">Transcription regulation</keyword>
<proteinExistence type="predicted"/>
<evidence type="ECO:0000256" key="7">
    <source>
        <dbReference type="SAM" id="Phobius"/>
    </source>
</evidence>
<evidence type="ECO:0000256" key="6">
    <source>
        <dbReference type="SAM" id="MobiDB-lite"/>
    </source>
</evidence>
<keyword evidence="7" id="KW-1133">Transmembrane helix</keyword>
<dbReference type="EMBL" id="GDJX01024349">
    <property type="protein sequence ID" value="JAT43587.1"/>
    <property type="molecule type" value="Transcribed_RNA"/>
</dbReference>